<dbReference type="EMBL" id="BK015472">
    <property type="protein sequence ID" value="DAE08579.1"/>
    <property type="molecule type" value="Genomic_DNA"/>
</dbReference>
<organism evidence="1">
    <name type="scientific">Myoviridae sp. ctwwN25</name>
    <dbReference type="NCBI Taxonomy" id="2825209"/>
    <lineage>
        <taxon>Viruses</taxon>
        <taxon>Duplodnaviria</taxon>
        <taxon>Heunggongvirae</taxon>
        <taxon>Uroviricota</taxon>
        <taxon>Caudoviricetes</taxon>
    </lineage>
</organism>
<name>A0A8S5PQ05_9CAUD</name>
<protein>
    <submittedName>
        <fullName evidence="1">Uncharacterized protein</fullName>
    </submittedName>
</protein>
<proteinExistence type="predicted"/>
<accession>A0A8S5PQ05</accession>
<evidence type="ECO:0000313" key="1">
    <source>
        <dbReference type="EMBL" id="DAE08579.1"/>
    </source>
</evidence>
<sequence length="126" mass="14705">MDYLIFKASNKKTGDEVLYLYNEAVNGNTESQNTKRVHYCHGVIERSLKVDGLPSEDYEIFTAIESYRTIGVHVQNFRFIEPIAVDESNKFIYRTPIYPVLDRTSFQPNRGWLLSKVSRQTYSKEN</sequence>
<reference evidence="1" key="1">
    <citation type="journal article" date="2021" name="Proc. Natl. Acad. Sci. U.S.A.">
        <title>A Catalog of Tens of Thousands of Viruses from Human Metagenomes Reveals Hidden Associations with Chronic Diseases.</title>
        <authorList>
            <person name="Tisza M.J."/>
            <person name="Buck C.B."/>
        </authorList>
    </citation>
    <scope>NUCLEOTIDE SEQUENCE</scope>
    <source>
        <strain evidence="1">CtwwN25</strain>
    </source>
</reference>